<dbReference type="Gene3D" id="1.10.357.10">
    <property type="entry name" value="Tetracycline Repressor, domain 2"/>
    <property type="match status" value="1"/>
</dbReference>
<feature type="DNA-binding region" description="H-T-H motif" evidence="2">
    <location>
        <begin position="29"/>
        <end position="48"/>
    </location>
</feature>
<accession>A0A837ZYK2</accession>
<evidence type="ECO:0000256" key="1">
    <source>
        <dbReference type="ARBA" id="ARBA00023125"/>
    </source>
</evidence>
<dbReference type="GO" id="GO:0000976">
    <property type="term" value="F:transcription cis-regulatory region binding"/>
    <property type="evidence" value="ECO:0007669"/>
    <property type="project" value="TreeGrafter"/>
</dbReference>
<dbReference type="InterPro" id="IPR050109">
    <property type="entry name" value="HTH-type_TetR-like_transc_reg"/>
</dbReference>
<organism evidence="4 5">
    <name type="scientific">Haloechinothrix aidingensis</name>
    <dbReference type="NCBI Taxonomy" id="2752311"/>
    <lineage>
        <taxon>Bacteria</taxon>
        <taxon>Bacillati</taxon>
        <taxon>Actinomycetota</taxon>
        <taxon>Actinomycetes</taxon>
        <taxon>Pseudonocardiales</taxon>
        <taxon>Pseudonocardiaceae</taxon>
        <taxon>Haloechinothrix</taxon>
    </lineage>
</organism>
<gene>
    <name evidence="4" type="ORF">H0B56_06940</name>
</gene>
<dbReference type="Proteomes" id="UP000582974">
    <property type="component" value="Unassembled WGS sequence"/>
</dbReference>
<dbReference type="EMBL" id="JACCKD010000002">
    <property type="protein sequence ID" value="MBA0125274.1"/>
    <property type="molecule type" value="Genomic_DNA"/>
</dbReference>
<dbReference type="InterPro" id="IPR009057">
    <property type="entry name" value="Homeodomain-like_sf"/>
</dbReference>
<dbReference type="PANTHER" id="PTHR30055">
    <property type="entry name" value="HTH-TYPE TRANSCRIPTIONAL REGULATOR RUTR"/>
    <property type="match status" value="1"/>
</dbReference>
<reference evidence="4 5" key="1">
    <citation type="submission" date="2020-07" db="EMBL/GenBank/DDBJ databases">
        <title>Genome of Haloechinothrix sp.</title>
        <authorList>
            <person name="Tang S.-K."/>
            <person name="Yang L."/>
            <person name="Zhu W.-Y."/>
        </authorList>
    </citation>
    <scope>NUCLEOTIDE SEQUENCE [LARGE SCALE GENOMIC DNA]</scope>
    <source>
        <strain evidence="4 5">YIM 98757</strain>
    </source>
</reference>
<dbReference type="InterPro" id="IPR001647">
    <property type="entry name" value="HTH_TetR"/>
</dbReference>
<dbReference type="PROSITE" id="PS50977">
    <property type="entry name" value="HTH_TETR_2"/>
    <property type="match status" value="1"/>
</dbReference>
<feature type="domain" description="HTH tetR-type" evidence="3">
    <location>
        <begin position="6"/>
        <end position="66"/>
    </location>
</feature>
<dbReference type="GO" id="GO:0003700">
    <property type="term" value="F:DNA-binding transcription factor activity"/>
    <property type="evidence" value="ECO:0007669"/>
    <property type="project" value="TreeGrafter"/>
</dbReference>
<dbReference type="Pfam" id="PF00440">
    <property type="entry name" value="TetR_N"/>
    <property type="match status" value="1"/>
</dbReference>
<protein>
    <submittedName>
        <fullName evidence="4">TetR/AcrR family transcriptional regulator</fullName>
    </submittedName>
</protein>
<proteinExistence type="predicted"/>
<dbReference type="Gene3D" id="1.10.10.60">
    <property type="entry name" value="Homeodomain-like"/>
    <property type="match status" value="1"/>
</dbReference>
<name>A0A837ZYK2_9PSEU</name>
<comment type="caution">
    <text evidence="4">The sequence shown here is derived from an EMBL/GenBank/DDBJ whole genome shotgun (WGS) entry which is preliminary data.</text>
</comment>
<dbReference type="PANTHER" id="PTHR30055:SF226">
    <property type="entry name" value="HTH-TYPE TRANSCRIPTIONAL REGULATOR PKSA"/>
    <property type="match status" value="1"/>
</dbReference>
<dbReference type="PRINTS" id="PR00455">
    <property type="entry name" value="HTHTETR"/>
</dbReference>
<dbReference type="InterPro" id="IPR036271">
    <property type="entry name" value="Tet_transcr_reg_TetR-rel_C_sf"/>
</dbReference>
<keyword evidence="5" id="KW-1185">Reference proteome</keyword>
<sequence length="199" mass="22139">MDQRRAERRARLLDAALELFTSTGYQHAGIARICTLAGVSTRNFYEEFSGKEAVLCELHERINAVAMERVTAVLDEAREQEPAGRIRVLIDAFLSGVTADPRVPRLAYVEAVGVSPALERQHRRWVERWASYIASEAERVAAYGQAPSRDYRLTALGLVGAITELLRAWQAGSSSCSVSEIAEEIRELMLDAIIRRPAP</sequence>
<evidence type="ECO:0000256" key="2">
    <source>
        <dbReference type="PROSITE-ProRule" id="PRU00335"/>
    </source>
</evidence>
<dbReference type="SUPFAM" id="SSF46689">
    <property type="entry name" value="Homeodomain-like"/>
    <property type="match status" value="1"/>
</dbReference>
<evidence type="ECO:0000313" key="5">
    <source>
        <dbReference type="Proteomes" id="UP000582974"/>
    </source>
</evidence>
<dbReference type="SUPFAM" id="SSF48498">
    <property type="entry name" value="Tetracyclin repressor-like, C-terminal domain"/>
    <property type="match status" value="1"/>
</dbReference>
<evidence type="ECO:0000313" key="4">
    <source>
        <dbReference type="EMBL" id="MBA0125274.1"/>
    </source>
</evidence>
<evidence type="ECO:0000259" key="3">
    <source>
        <dbReference type="PROSITE" id="PS50977"/>
    </source>
</evidence>
<keyword evidence="1 2" id="KW-0238">DNA-binding</keyword>
<dbReference type="AlphaFoldDB" id="A0A837ZYK2"/>